<dbReference type="Gene3D" id="2.130.10.10">
    <property type="entry name" value="YVTN repeat-like/Quinoprotein amine dehydrogenase"/>
    <property type="match status" value="1"/>
</dbReference>
<gene>
    <name evidence="1" type="ORF">NSCI0253_LOCUS30992</name>
</gene>
<dbReference type="AlphaFoldDB" id="A0A7S1AJV9"/>
<dbReference type="EMBL" id="HBFQ01043740">
    <property type="protein sequence ID" value="CAD8856640.1"/>
    <property type="molecule type" value="Transcribed_RNA"/>
</dbReference>
<accession>A0A7S1AJV9</accession>
<dbReference type="InterPro" id="IPR036322">
    <property type="entry name" value="WD40_repeat_dom_sf"/>
</dbReference>
<sequence>MESPSVPCDAQMMVRTSIDRLFHVAESVRNAHEENVLLAQRACQIYHRSRAEREHQSLLEQRARLLRSSRPDQKSGTLRRRWQVNGLHMERVRSIASMDSTLLASGSDDGMVIVQTMPEEEGTLDGDVVGVLESLDGTEVTAVALIPAQDGVLVAGGGRASEVAIWRLDHGESSVRRKFAVSSPVADLAECSGILGIGVGRNIETRHLEERHVQTLAHAGVVAAVRMPAPRIVCSLSTTDDGRHWLTLWDVRQSRHACRLQTCANTRAADTGAAVAFDALCGDGVLIAAAAGNLFESWDVRRALRPLGQCDLPRENPVCLALRDNHVAVGCADPEHGALLIGDVSTGGFQVSCEETIVALHWGRSGVLVGSSAEHSLRGFVFCA</sequence>
<proteinExistence type="predicted"/>
<protein>
    <submittedName>
        <fullName evidence="1">Uncharacterized protein</fullName>
    </submittedName>
</protein>
<dbReference type="InterPro" id="IPR015943">
    <property type="entry name" value="WD40/YVTN_repeat-like_dom_sf"/>
</dbReference>
<evidence type="ECO:0000313" key="1">
    <source>
        <dbReference type="EMBL" id="CAD8856640.1"/>
    </source>
</evidence>
<name>A0A7S1AJV9_NOCSC</name>
<dbReference type="SUPFAM" id="SSF50978">
    <property type="entry name" value="WD40 repeat-like"/>
    <property type="match status" value="1"/>
</dbReference>
<reference evidence="1" key="1">
    <citation type="submission" date="2021-01" db="EMBL/GenBank/DDBJ databases">
        <authorList>
            <person name="Corre E."/>
            <person name="Pelletier E."/>
            <person name="Niang G."/>
            <person name="Scheremetjew M."/>
            <person name="Finn R."/>
            <person name="Kale V."/>
            <person name="Holt S."/>
            <person name="Cochrane G."/>
            <person name="Meng A."/>
            <person name="Brown T."/>
            <person name="Cohen L."/>
        </authorList>
    </citation>
    <scope>NUCLEOTIDE SEQUENCE</scope>
</reference>
<organism evidence="1">
    <name type="scientific">Noctiluca scintillans</name>
    <name type="common">Sea sparkle</name>
    <name type="synonym">Red tide dinoflagellate</name>
    <dbReference type="NCBI Taxonomy" id="2966"/>
    <lineage>
        <taxon>Eukaryota</taxon>
        <taxon>Sar</taxon>
        <taxon>Alveolata</taxon>
        <taxon>Dinophyceae</taxon>
        <taxon>Noctilucales</taxon>
        <taxon>Noctilucaceae</taxon>
        <taxon>Noctiluca</taxon>
    </lineage>
</organism>